<dbReference type="SUPFAM" id="SSF51120">
    <property type="entry name" value="beta-Roll"/>
    <property type="match status" value="1"/>
</dbReference>
<evidence type="ECO:0000313" key="6">
    <source>
        <dbReference type="Proteomes" id="UP001449225"/>
    </source>
</evidence>
<dbReference type="PROSITE" id="PS50234">
    <property type="entry name" value="VWFA"/>
    <property type="match status" value="1"/>
</dbReference>
<dbReference type="Gene3D" id="2.150.10.10">
    <property type="entry name" value="Serralysin-like metalloprotease, C-terminal"/>
    <property type="match status" value="1"/>
</dbReference>
<keyword evidence="6" id="KW-1185">Reference proteome</keyword>
<dbReference type="Gene3D" id="3.40.50.410">
    <property type="entry name" value="von Willebrand factor, type A domain"/>
    <property type="match status" value="1"/>
</dbReference>
<dbReference type="InterPro" id="IPR037524">
    <property type="entry name" value="PA14/GLEYA"/>
</dbReference>
<dbReference type="Gene3D" id="2.60.40.2030">
    <property type="match status" value="1"/>
</dbReference>
<dbReference type="InterPro" id="IPR038081">
    <property type="entry name" value="CalX-like_sf"/>
</dbReference>
<dbReference type="Pfam" id="PF07691">
    <property type="entry name" value="PA14"/>
    <property type="match status" value="1"/>
</dbReference>
<feature type="domain" description="VWFA" evidence="3">
    <location>
        <begin position="641"/>
        <end position="854"/>
    </location>
</feature>
<dbReference type="PROSITE" id="PS51820">
    <property type="entry name" value="PA14"/>
    <property type="match status" value="1"/>
</dbReference>
<dbReference type="InterPro" id="IPR001343">
    <property type="entry name" value="Hemolysn_Ca-bd"/>
</dbReference>
<proteinExistence type="predicted"/>
<dbReference type="RefSeq" id="WP_342853998.1">
    <property type="nucleotide sequence ID" value="NZ_JBBMRA010000004.1"/>
</dbReference>
<dbReference type="PROSITE" id="PS00330">
    <property type="entry name" value="HEMOLYSIN_CALCIUM"/>
    <property type="match status" value="2"/>
</dbReference>
<dbReference type="PRINTS" id="PR00313">
    <property type="entry name" value="CABNDNGRPT"/>
</dbReference>
<organism evidence="5 6">
    <name type="scientific">Neptuniibacter pectenicola</name>
    <dbReference type="NCBI Taxonomy" id="1806669"/>
    <lineage>
        <taxon>Bacteria</taxon>
        <taxon>Pseudomonadati</taxon>
        <taxon>Pseudomonadota</taxon>
        <taxon>Gammaproteobacteria</taxon>
        <taxon>Oceanospirillales</taxon>
        <taxon>Oceanospirillaceae</taxon>
        <taxon>Neptuniibacter</taxon>
    </lineage>
</organism>
<dbReference type="Pfam" id="PF00353">
    <property type="entry name" value="HemolysinCabind"/>
    <property type="match status" value="1"/>
</dbReference>
<feature type="region of interest" description="Disordered" evidence="2">
    <location>
        <begin position="29"/>
        <end position="50"/>
    </location>
</feature>
<dbReference type="Pfam" id="PF17963">
    <property type="entry name" value="Big_9"/>
    <property type="match status" value="1"/>
</dbReference>
<evidence type="ECO:0000313" key="5">
    <source>
        <dbReference type="EMBL" id="MEM5535922.1"/>
    </source>
</evidence>
<dbReference type="SUPFAM" id="SSF141072">
    <property type="entry name" value="CalX-like"/>
    <property type="match status" value="1"/>
</dbReference>
<evidence type="ECO:0000256" key="2">
    <source>
        <dbReference type="SAM" id="MobiDB-lite"/>
    </source>
</evidence>
<dbReference type="NCBIfam" id="TIGR03661">
    <property type="entry name" value="T1SS_VCA0849"/>
    <property type="match status" value="1"/>
</dbReference>
<comment type="caution">
    <text evidence="5">The sequence shown here is derived from an EMBL/GenBank/DDBJ whole genome shotgun (WGS) entry which is preliminary data.</text>
</comment>
<dbReference type="SUPFAM" id="SSF53300">
    <property type="entry name" value="vWA-like"/>
    <property type="match status" value="1"/>
</dbReference>
<dbReference type="InterPro" id="IPR036465">
    <property type="entry name" value="vWFA_dom_sf"/>
</dbReference>
<dbReference type="InterPro" id="IPR018511">
    <property type="entry name" value="Hemolysin-typ_Ca-bd_CS"/>
</dbReference>
<dbReference type="InterPro" id="IPR002035">
    <property type="entry name" value="VWF_A"/>
</dbReference>
<dbReference type="EMBL" id="JBBMRA010000004">
    <property type="protein sequence ID" value="MEM5535922.1"/>
    <property type="molecule type" value="Genomic_DNA"/>
</dbReference>
<dbReference type="SMART" id="SM00327">
    <property type="entry name" value="VWA"/>
    <property type="match status" value="1"/>
</dbReference>
<accession>A0ABU9TQC9</accession>
<evidence type="ECO:0000259" key="3">
    <source>
        <dbReference type="PROSITE" id="PS50234"/>
    </source>
</evidence>
<dbReference type="SUPFAM" id="SSF56988">
    <property type="entry name" value="Anthrax protective antigen"/>
    <property type="match status" value="1"/>
</dbReference>
<evidence type="ECO:0000259" key="4">
    <source>
        <dbReference type="PROSITE" id="PS51820"/>
    </source>
</evidence>
<evidence type="ECO:0000256" key="1">
    <source>
        <dbReference type="ARBA" id="ARBA00022837"/>
    </source>
</evidence>
<dbReference type="CDD" id="cd00198">
    <property type="entry name" value="vWFA"/>
    <property type="match status" value="1"/>
</dbReference>
<keyword evidence="1" id="KW-0106">Calcium</keyword>
<name>A0ABU9TQC9_9GAMM</name>
<dbReference type="Pfam" id="PF13519">
    <property type="entry name" value="VWA_2"/>
    <property type="match status" value="1"/>
</dbReference>
<feature type="domain" description="PA14" evidence="4">
    <location>
        <begin position="213"/>
        <end position="366"/>
    </location>
</feature>
<gene>
    <name evidence="5" type="ORF">WNY58_05910</name>
</gene>
<dbReference type="Gene3D" id="2.60.120.380">
    <property type="match status" value="1"/>
</dbReference>
<reference evidence="5 6" key="1">
    <citation type="submission" date="2024-03" db="EMBL/GenBank/DDBJ databases">
        <title>Community enrichment and isolation of bacterial strains for fucoidan degradation.</title>
        <authorList>
            <person name="Sichert A."/>
        </authorList>
    </citation>
    <scope>NUCLEOTIDE SEQUENCE [LARGE SCALE GENOMIC DNA]</scope>
    <source>
        <strain evidence="5 6">AS76</strain>
    </source>
</reference>
<feature type="compositionally biased region" description="Low complexity" evidence="2">
    <location>
        <begin position="29"/>
        <end position="42"/>
    </location>
</feature>
<dbReference type="InterPro" id="IPR011049">
    <property type="entry name" value="Serralysin-like_metalloprot_C"/>
</dbReference>
<feature type="non-terminal residue" evidence="5">
    <location>
        <position position="1"/>
    </location>
</feature>
<dbReference type="Gene3D" id="2.60.40.3440">
    <property type="match status" value="1"/>
</dbReference>
<protein>
    <submittedName>
        <fullName evidence="5">Ig-like domain-containing protein</fullName>
    </submittedName>
</protein>
<dbReference type="InterPro" id="IPR019960">
    <property type="entry name" value="T1SS_VCA0849"/>
</dbReference>
<dbReference type="InterPro" id="IPR011658">
    <property type="entry name" value="PA14_dom"/>
</dbReference>
<sequence length="1373" mass="143549">ISGITDTNYPAIGADTANNSVETQILDDANPTTTEPDTETATISLTGPSSVVEGTTTAPYTVSVDQPAADVTAPITVTFTYSGVAKDGEDFTGQGTIDIPAGSNSNTFTIATLDDVLAEGAESFTVTIDTITDTNFEHITEDATNNSVETEITDNDHVPVAVDDPDGGVIEGGLASEYYGYREGIDGGNLTSLQQVKDYVAANEAEITFTSTQINYGYTDTNANNRYDSGEVVGTGDLADDVAASGSAPSNLEWFLKQDAASIQGTSTQEATDGVIHMSGLIDIPADGTYTFDVQHDDGFVIYIDGVDIFEYDAITSPTESIKSVDLTGGQHTVEVFYWDQAGDYVFDLQLLDSNDNNIWVTENLSTPVSAPFVTNEETPILIDLDDNDFDVDGDLDPASIVIQSNPGNGSVVVHGDGTVTYTPNSDFYGVDTFTYTIKDLAGHESNVATVTVAVNSINDIPQLSVQGPLSLSEEAIPLIGALETDDGADTSTASGVLSIIDPDNSNFAISLTGPAGVESDGAPVDWTWVADTDDSNSIQGVLTGTNSVTGQDVATVTLQDTVDNGNGNYSATYDVSLLAGIDHENANGENNETLTFEATVSDGLSAPQSVNFVVNVEDDTVNGFDINQSLVGEQDTITTNLVLVLDRSGSMADDFYNDGLYYLEIARDALKQLIDSADGAGNVNVMIVDFSSNTDSSGWVVDDVAAAYEYLDNLIASGGTEYDTALNTVMSEYQLTTPPPADQTFTYFVTDGVPNNSHGVDSSVTYTPEGSSSSLSGTAAWEAFLDDSGITESYAIGIGNVLSNSSSAINHLNDVAHSTDAAYVDANNSNTAEENTILLSDPNDLANALLEAFSNDSISGTVESTLGAAGDSGFILGADGGQVTSITINGVVYSYDPDTQVMSADPSTVSLAGLVSGTRNEILTVETDIGGDMMLNFITGEYSYNIVVTTSLLGSQELFDIQAIDNDGDTATLAMKLDLDFTAKLDANRDNVITNIADGSPVVIPEIAILHNDQEDGGTITSVDNALGGIVNDTGDIIFTRGGGLSEGDFSTSTAAAIITEDESASPNNSMANAVDMTDRGLFSSNNSNLSGLNQSGYAAAFIGQLSSSSDEDWFEITLAEGESIHFDIDNASINTNVSVYDSMGNFVTTIGENNGSAYDDYTANTSGNYFVKVDSPNNGVGSYELYMAINTANAEYSDASFEYTLGTPSAANTDSTIVDINTVSGNSLVGTEFDDILLAGTGDDTLSAGDGDDVLIGGEGNDILTGGAGEDLFVWSKSDLGTGSAPAVDQITDFNTAENDVIDLSDVLSDGSHTLDAVMNAGHLQLTITDSSSNEVVQRVDVNNLSVSNDVEAQNLLTTLLTSNNIDDGIV</sequence>
<dbReference type="Proteomes" id="UP001449225">
    <property type="component" value="Unassembled WGS sequence"/>
</dbReference>